<dbReference type="AlphaFoldDB" id="A0A367PB19"/>
<accession>A0A367PB19</accession>
<evidence type="ECO:0000313" key="2">
    <source>
        <dbReference type="Proteomes" id="UP000253501"/>
    </source>
</evidence>
<dbReference type="RefSeq" id="WP_114134850.1">
    <property type="nucleotide sequence ID" value="NZ_CP068436.1"/>
</dbReference>
<gene>
    <name evidence="1" type="ORF">DDK22_28645</name>
</gene>
<comment type="caution">
    <text evidence="1">The sequence shown here is derived from an EMBL/GenBank/DDBJ whole genome shotgun (WGS) entry which is preliminary data.</text>
</comment>
<dbReference type="Proteomes" id="UP000253501">
    <property type="component" value="Unassembled WGS sequence"/>
</dbReference>
<evidence type="ECO:0000313" key="1">
    <source>
        <dbReference type="EMBL" id="RCJ05058.1"/>
    </source>
</evidence>
<proteinExistence type="predicted"/>
<protein>
    <submittedName>
        <fullName evidence="1">Uncharacterized protein</fullName>
    </submittedName>
</protein>
<reference evidence="1 2" key="1">
    <citation type="submission" date="2018-04" db="EMBL/GenBank/DDBJ databases">
        <title>Cupriavidus necator CR12 genome sequencing and assembly.</title>
        <authorList>
            <person name="Ben Fekih I."/>
            <person name="Mazhar H.S."/>
            <person name="Bello S.K."/>
            <person name="Rensing C."/>
        </authorList>
    </citation>
    <scope>NUCLEOTIDE SEQUENCE [LARGE SCALE GENOMIC DNA]</scope>
    <source>
        <strain evidence="1 2">CR12</strain>
    </source>
</reference>
<dbReference type="EMBL" id="QDHA01000084">
    <property type="protein sequence ID" value="RCJ05058.1"/>
    <property type="molecule type" value="Genomic_DNA"/>
</dbReference>
<name>A0A367PB19_CUPNE</name>
<organism evidence="1 2">
    <name type="scientific">Cupriavidus necator</name>
    <name type="common">Alcaligenes eutrophus</name>
    <name type="synonym">Ralstonia eutropha</name>
    <dbReference type="NCBI Taxonomy" id="106590"/>
    <lineage>
        <taxon>Bacteria</taxon>
        <taxon>Pseudomonadati</taxon>
        <taxon>Pseudomonadota</taxon>
        <taxon>Betaproteobacteria</taxon>
        <taxon>Burkholderiales</taxon>
        <taxon>Burkholderiaceae</taxon>
        <taxon>Cupriavidus</taxon>
    </lineage>
</organism>
<sequence>MTTCSGTKAASWGRQPSATDMLHFIRASVRSIRRDAANDLQADGAAIERRLSCLLRQALTTRSPFEIALVLGSAAELMLFPEQDVLEQCTAAVQTANQQALRGLVWAVRHRSIRGGPNVRRFAIDAQ</sequence>